<reference evidence="5 6" key="1">
    <citation type="submission" date="2023-02" db="EMBL/GenBank/DDBJ databases">
        <title>Oceanobacillus kimchii IFOP_LL358 isolated form Alexandrium catenella lab strain.</title>
        <authorList>
            <person name="Gajardo G."/>
            <person name="Ueki S."/>
            <person name="Maruyama F."/>
        </authorList>
    </citation>
    <scope>NUCLEOTIDE SEQUENCE [LARGE SCALE GENOMIC DNA]</scope>
    <source>
        <strain evidence="5 6">IFOP_LL358</strain>
    </source>
</reference>
<dbReference type="SUPFAM" id="SSF47413">
    <property type="entry name" value="lambda repressor-like DNA-binding domains"/>
    <property type="match status" value="1"/>
</dbReference>
<proteinExistence type="predicted"/>
<feature type="domain" description="HTH lacI-type" evidence="4">
    <location>
        <begin position="3"/>
        <end position="57"/>
    </location>
</feature>
<dbReference type="Proteomes" id="UP001275436">
    <property type="component" value="Unassembled WGS sequence"/>
</dbReference>
<keyword evidence="6" id="KW-1185">Reference proteome</keyword>
<name>A0ABQ5TLN3_9BACI</name>
<keyword evidence="1" id="KW-0805">Transcription regulation</keyword>
<evidence type="ECO:0000256" key="3">
    <source>
        <dbReference type="ARBA" id="ARBA00023163"/>
    </source>
</evidence>
<dbReference type="CDD" id="cd06294">
    <property type="entry name" value="PBP1_MalR-like"/>
    <property type="match status" value="1"/>
</dbReference>
<dbReference type="RefSeq" id="WP_017797755.1">
    <property type="nucleotide sequence ID" value="NZ_BSKO01000001.1"/>
</dbReference>
<dbReference type="SUPFAM" id="SSF53822">
    <property type="entry name" value="Periplasmic binding protein-like I"/>
    <property type="match status" value="1"/>
</dbReference>
<dbReference type="PROSITE" id="PS00356">
    <property type="entry name" value="HTH_LACI_1"/>
    <property type="match status" value="1"/>
</dbReference>
<evidence type="ECO:0000313" key="6">
    <source>
        <dbReference type="Proteomes" id="UP001275436"/>
    </source>
</evidence>
<dbReference type="InterPro" id="IPR000843">
    <property type="entry name" value="HTH_LacI"/>
</dbReference>
<accession>A0ABQ5TLN3</accession>
<evidence type="ECO:0000256" key="2">
    <source>
        <dbReference type="ARBA" id="ARBA00023125"/>
    </source>
</evidence>
<dbReference type="Gene3D" id="1.10.260.40">
    <property type="entry name" value="lambda repressor-like DNA-binding domains"/>
    <property type="match status" value="1"/>
</dbReference>
<dbReference type="InterPro" id="IPR046335">
    <property type="entry name" value="LacI/GalR-like_sensor"/>
</dbReference>
<keyword evidence="2" id="KW-0238">DNA-binding</keyword>
<dbReference type="Pfam" id="PF00356">
    <property type="entry name" value="LacI"/>
    <property type="match status" value="1"/>
</dbReference>
<dbReference type="PANTHER" id="PTHR30146">
    <property type="entry name" value="LACI-RELATED TRANSCRIPTIONAL REPRESSOR"/>
    <property type="match status" value="1"/>
</dbReference>
<comment type="caution">
    <text evidence="5">The sequence shown here is derived from an EMBL/GenBank/DDBJ whole genome shotgun (WGS) entry which is preliminary data.</text>
</comment>
<dbReference type="InterPro" id="IPR010982">
    <property type="entry name" value="Lambda_DNA-bd_dom_sf"/>
</dbReference>
<evidence type="ECO:0000313" key="5">
    <source>
        <dbReference type="EMBL" id="GLO67231.1"/>
    </source>
</evidence>
<organism evidence="5 6">
    <name type="scientific">Oceanobacillus kimchii</name>
    <dbReference type="NCBI Taxonomy" id="746691"/>
    <lineage>
        <taxon>Bacteria</taxon>
        <taxon>Bacillati</taxon>
        <taxon>Bacillota</taxon>
        <taxon>Bacilli</taxon>
        <taxon>Bacillales</taxon>
        <taxon>Bacillaceae</taxon>
        <taxon>Oceanobacillus</taxon>
    </lineage>
</organism>
<protein>
    <submittedName>
        <fullName evidence="5">LacI family transcriptional regulator</fullName>
    </submittedName>
</protein>
<dbReference type="PANTHER" id="PTHR30146:SF109">
    <property type="entry name" value="HTH-TYPE TRANSCRIPTIONAL REGULATOR GALS"/>
    <property type="match status" value="1"/>
</dbReference>
<dbReference type="EMBL" id="BSKO01000001">
    <property type="protein sequence ID" value="GLO67231.1"/>
    <property type="molecule type" value="Genomic_DNA"/>
</dbReference>
<dbReference type="CDD" id="cd01392">
    <property type="entry name" value="HTH_LacI"/>
    <property type="match status" value="1"/>
</dbReference>
<dbReference type="Pfam" id="PF13377">
    <property type="entry name" value="Peripla_BP_3"/>
    <property type="match status" value="1"/>
</dbReference>
<dbReference type="Gene3D" id="3.40.50.2300">
    <property type="match status" value="2"/>
</dbReference>
<evidence type="ECO:0000259" key="4">
    <source>
        <dbReference type="PROSITE" id="PS50932"/>
    </source>
</evidence>
<dbReference type="SMART" id="SM00354">
    <property type="entry name" value="HTH_LACI"/>
    <property type="match status" value="1"/>
</dbReference>
<keyword evidence="3" id="KW-0804">Transcription</keyword>
<gene>
    <name evidence="5" type="ORF">MACH08_30150</name>
</gene>
<dbReference type="InterPro" id="IPR028082">
    <property type="entry name" value="Peripla_BP_I"/>
</dbReference>
<sequence length="340" mass="38809">MSVTIKDVAREANVSPSTVSRVLSDSDKISEKTKRKVRKVMNELGYHINYNARVLVQKSTKTIGIVMKHSATHSWHNPFFPEVLRGISTYCHHLDYSISLTTGESEDSIYKEVVKMVNGKRIDGVIVLYSKKDDKVVPFLIEQQIPFVVIGKPMEHTNEIMYVDNDNVQAGKEATEFLIDLGHEEIAFIGDNPEFQVIQDRMNGYKEALLSNALLYREEYIKYDDNNNNPKVVTELFNEEIVPTAFVISSDIQAISILKILHEKGYHVPNDMSIVTFNKTFITELSMPSLTTVNTQTYQLGYESSRCLIELINDPNMFKRSVIIPTVMELRDSHQKVLKV</sequence>
<dbReference type="PRINTS" id="PR00036">
    <property type="entry name" value="HTHLACI"/>
</dbReference>
<dbReference type="PROSITE" id="PS50932">
    <property type="entry name" value="HTH_LACI_2"/>
    <property type="match status" value="1"/>
</dbReference>
<evidence type="ECO:0000256" key="1">
    <source>
        <dbReference type="ARBA" id="ARBA00023015"/>
    </source>
</evidence>